<dbReference type="EMBL" id="JGYV01000012">
    <property type="protein sequence ID" value="KFI61995.1"/>
    <property type="molecule type" value="Genomic_DNA"/>
</dbReference>
<dbReference type="PROSITE" id="PS51257">
    <property type="entry name" value="PROKAR_LIPOPROTEIN"/>
    <property type="match status" value="1"/>
</dbReference>
<proteinExistence type="predicted"/>
<keyword evidence="1" id="KW-1133">Transmembrane helix</keyword>
<dbReference type="Proteomes" id="UP000029067">
    <property type="component" value="Unassembled WGS sequence"/>
</dbReference>
<gene>
    <name evidence="2" type="ORF">BCUN_1707</name>
</gene>
<evidence type="ECO:0000313" key="3">
    <source>
        <dbReference type="Proteomes" id="UP000029067"/>
    </source>
</evidence>
<reference evidence="2 3" key="1">
    <citation type="submission" date="2014-03" db="EMBL/GenBank/DDBJ databases">
        <title>Genomics of Bifidobacteria.</title>
        <authorList>
            <person name="Ventura M."/>
            <person name="Milani C."/>
            <person name="Lugli G.A."/>
        </authorList>
    </citation>
    <scope>NUCLEOTIDE SEQUENCE [LARGE SCALE GENOMIC DNA]</scope>
    <source>
        <strain evidence="2 3">LMG 10738</strain>
    </source>
</reference>
<dbReference type="STRING" id="1688.BCUN_1707"/>
<accession>A0A087AT95</accession>
<keyword evidence="3" id="KW-1185">Reference proteome</keyword>
<evidence type="ECO:0000256" key="1">
    <source>
        <dbReference type="SAM" id="Phobius"/>
    </source>
</evidence>
<dbReference type="AlphaFoldDB" id="A0A087AT95"/>
<comment type="caution">
    <text evidence="2">The sequence shown here is derived from an EMBL/GenBank/DDBJ whole genome shotgun (WGS) entry which is preliminary data.</text>
</comment>
<keyword evidence="1" id="KW-0472">Membrane</keyword>
<sequence>MSWDELRASYGWLLTIMQVITAVGLIGFGCIHTYMAYKYYTSHAENSAGAWCILPYCALYSLAIIAAIIILQIIKKA</sequence>
<organism evidence="2 3">
    <name type="scientific">Bifidobacterium cuniculi</name>
    <dbReference type="NCBI Taxonomy" id="1688"/>
    <lineage>
        <taxon>Bacteria</taxon>
        <taxon>Bacillati</taxon>
        <taxon>Actinomycetota</taxon>
        <taxon>Actinomycetes</taxon>
        <taxon>Bifidobacteriales</taxon>
        <taxon>Bifidobacteriaceae</taxon>
        <taxon>Bifidobacterium</taxon>
    </lineage>
</organism>
<feature type="transmembrane region" description="Helical" evidence="1">
    <location>
        <begin position="48"/>
        <end position="74"/>
    </location>
</feature>
<keyword evidence="1" id="KW-0812">Transmembrane</keyword>
<feature type="transmembrane region" description="Helical" evidence="1">
    <location>
        <begin position="12"/>
        <end position="36"/>
    </location>
</feature>
<name>A0A087AT95_9BIFI</name>
<evidence type="ECO:0000313" key="2">
    <source>
        <dbReference type="EMBL" id="KFI61995.1"/>
    </source>
</evidence>
<dbReference type="eggNOG" id="ENOG503273G">
    <property type="taxonomic scope" value="Bacteria"/>
</dbReference>
<protein>
    <submittedName>
        <fullName evidence="2">Uncharacterized protein</fullName>
    </submittedName>
</protein>